<accession>A0A6S6TSW4</accession>
<evidence type="ECO:0000259" key="1">
    <source>
        <dbReference type="PROSITE" id="PS50943"/>
    </source>
</evidence>
<protein>
    <recommendedName>
        <fullName evidence="1">HTH cro/C1-type domain-containing protein</fullName>
    </recommendedName>
</protein>
<dbReference type="GO" id="GO:0003677">
    <property type="term" value="F:DNA binding"/>
    <property type="evidence" value="ECO:0007669"/>
    <property type="project" value="InterPro"/>
</dbReference>
<dbReference type="SMART" id="SM00530">
    <property type="entry name" value="HTH_XRE"/>
    <property type="match status" value="1"/>
</dbReference>
<dbReference type="PROSITE" id="PS50943">
    <property type="entry name" value="HTH_CROC1"/>
    <property type="match status" value="1"/>
</dbReference>
<proteinExistence type="predicted"/>
<organism evidence="2">
    <name type="scientific">uncultured Sulfurovum sp</name>
    <dbReference type="NCBI Taxonomy" id="269237"/>
    <lineage>
        <taxon>Bacteria</taxon>
        <taxon>Pseudomonadati</taxon>
        <taxon>Campylobacterota</taxon>
        <taxon>Epsilonproteobacteria</taxon>
        <taxon>Campylobacterales</taxon>
        <taxon>Sulfurovaceae</taxon>
        <taxon>Sulfurovum</taxon>
        <taxon>environmental samples</taxon>
    </lineage>
</organism>
<dbReference type="InterPro" id="IPR010982">
    <property type="entry name" value="Lambda_DNA-bd_dom_sf"/>
</dbReference>
<dbReference type="CDD" id="cd00093">
    <property type="entry name" value="HTH_XRE"/>
    <property type="match status" value="1"/>
</dbReference>
<name>A0A6S6TSW4_9BACT</name>
<dbReference type="Gene3D" id="1.10.260.40">
    <property type="entry name" value="lambda repressor-like DNA-binding domains"/>
    <property type="match status" value="1"/>
</dbReference>
<sequence length="126" mass="14417">MNKKQVLERIKLRKIELGMTLNNIAKLSKLGNRTVTRFFNGQDVKLSTLEKITNLMGLDFAGNIILDVSILKENRAKEKALYIVSLVQDTSSLENQGLENSEIEKLIEDTKNQFLTGEYQKNLWES</sequence>
<evidence type="ECO:0000313" key="2">
    <source>
        <dbReference type="EMBL" id="CAA6825821.1"/>
    </source>
</evidence>
<dbReference type="SUPFAM" id="SSF47413">
    <property type="entry name" value="lambda repressor-like DNA-binding domains"/>
    <property type="match status" value="1"/>
</dbReference>
<gene>
    <name evidence="2" type="ORF">HELGO_WM7435</name>
</gene>
<dbReference type="EMBL" id="CACVAU010000084">
    <property type="protein sequence ID" value="CAA6825821.1"/>
    <property type="molecule type" value="Genomic_DNA"/>
</dbReference>
<dbReference type="AlphaFoldDB" id="A0A6S6TSW4"/>
<reference evidence="2" key="1">
    <citation type="submission" date="2020-01" db="EMBL/GenBank/DDBJ databases">
        <authorList>
            <person name="Meier V. D."/>
            <person name="Meier V D."/>
        </authorList>
    </citation>
    <scope>NUCLEOTIDE SEQUENCE</scope>
    <source>
        <strain evidence="2">HLG_WM_MAG_05</strain>
    </source>
</reference>
<dbReference type="InterPro" id="IPR001387">
    <property type="entry name" value="Cro/C1-type_HTH"/>
</dbReference>
<feature type="domain" description="HTH cro/C1-type" evidence="1">
    <location>
        <begin position="10"/>
        <end position="63"/>
    </location>
</feature>
<dbReference type="Pfam" id="PF01381">
    <property type="entry name" value="HTH_3"/>
    <property type="match status" value="1"/>
</dbReference>